<dbReference type="AlphaFoldDB" id="W2QDP3"/>
<dbReference type="PANTHER" id="PTHR40866:SF1">
    <property type="entry name" value="BED-TYPE DOMAIN-CONTAINING PROTEIN"/>
    <property type="match status" value="1"/>
</dbReference>
<dbReference type="RefSeq" id="XP_008903419.1">
    <property type="nucleotide sequence ID" value="XM_008905171.1"/>
</dbReference>
<sequence length="121" mass="13708">MATQNYTNARIASFYYTDVVDAFEETVEGLFRCRCGTLRRQGPRTGYSNLIQHVRSQHPDYADVMREADDGRGTLQAWIRQRARDVHGYTTLAPISVETLHAAMEGVTLAVEAKIKEEMPD</sequence>
<dbReference type="GeneID" id="20191170"/>
<dbReference type="EMBL" id="KI669579">
    <property type="protein sequence ID" value="ETN11293.1"/>
    <property type="molecule type" value="Genomic_DNA"/>
</dbReference>
<dbReference type="VEuPathDB" id="FungiDB:PPTG_22571"/>
<dbReference type="OMA" id="HCHSTFA"/>
<evidence type="ECO:0000313" key="2">
    <source>
        <dbReference type="Proteomes" id="UP000018817"/>
    </source>
</evidence>
<gene>
    <name evidence="1" type="ORF">PPTG_22571</name>
</gene>
<dbReference type="PANTHER" id="PTHR40866">
    <property type="entry name" value="BED-TYPE DOMAIN-CONTAINING PROTEIN"/>
    <property type="match status" value="1"/>
</dbReference>
<reference evidence="1 2" key="2">
    <citation type="submission" date="2013-11" db="EMBL/GenBank/DDBJ databases">
        <title>The Genome Sequence of Phytophthora parasitica INRA-310.</title>
        <authorList>
            <consortium name="The Broad Institute Genomics Platform"/>
            <person name="Russ C."/>
            <person name="Tyler B."/>
            <person name="Panabieres F."/>
            <person name="Shan W."/>
            <person name="Tripathy S."/>
            <person name="Grunwald N."/>
            <person name="Machado M."/>
            <person name="Johnson C.S."/>
            <person name="Arredondo F."/>
            <person name="Hong C."/>
            <person name="Coffey M."/>
            <person name="Young S.K."/>
            <person name="Zeng Q."/>
            <person name="Gargeya S."/>
            <person name="Fitzgerald M."/>
            <person name="Abouelleil A."/>
            <person name="Alvarado L."/>
            <person name="Chapman S.B."/>
            <person name="Gainer-Dewar J."/>
            <person name="Goldberg J."/>
            <person name="Griggs A."/>
            <person name="Gujja S."/>
            <person name="Hansen M."/>
            <person name="Howarth C."/>
            <person name="Imamovic A."/>
            <person name="Ireland A."/>
            <person name="Larimer J."/>
            <person name="McCowan C."/>
            <person name="Murphy C."/>
            <person name="Pearson M."/>
            <person name="Poon T.W."/>
            <person name="Priest M."/>
            <person name="Roberts A."/>
            <person name="Saif S."/>
            <person name="Shea T."/>
            <person name="Sykes S."/>
            <person name="Wortman J."/>
            <person name="Nusbaum C."/>
            <person name="Birren B."/>
        </authorList>
    </citation>
    <scope>NUCLEOTIDE SEQUENCE [LARGE SCALE GENOMIC DNA]</scope>
    <source>
        <strain evidence="1 2">INRA-310</strain>
    </source>
</reference>
<evidence type="ECO:0000313" key="1">
    <source>
        <dbReference type="EMBL" id="ETN11293.1"/>
    </source>
</evidence>
<name>W2QDP3_PHYN3</name>
<evidence type="ECO:0008006" key="3">
    <source>
        <dbReference type="Google" id="ProtNLM"/>
    </source>
</evidence>
<organism evidence="1 2">
    <name type="scientific">Phytophthora nicotianae (strain INRA-310)</name>
    <name type="common">Phytophthora parasitica</name>
    <dbReference type="NCBI Taxonomy" id="761204"/>
    <lineage>
        <taxon>Eukaryota</taxon>
        <taxon>Sar</taxon>
        <taxon>Stramenopiles</taxon>
        <taxon>Oomycota</taxon>
        <taxon>Peronosporomycetes</taxon>
        <taxon>Peronosporales</taxon>
        <taxon>Peronosporaceae</taxon>
        <taxon>Phytophthora</taxon>
    </lineage>
</organism>
<protein>
    <recommendedName>
        <fullName evidence="3">BED-type domain-containing protein</fullName>
    </recommendedName>
</protein>
<reference evidence="2" key="1">
    <citation type="submission" date="2011-12" db="EMBL/GenBank/DDBJ databases">
        <authorList>
            <consortium name="The Broad Institute Genome Sequencing Platform"/>
            <person name="Russ C."/>
            <person name="Tyler B."/>
            <person name="Panabieres F."/>
            <person name="Shan W."/>
            <person name="Tripathy S."/>
            <person name="Grunwald N."/>
            <person name="Machado M."/>
            <person name="Young S.K."/>
            <person name="Zeng Q."/>
            <person name="Gargeya S."/>
            <person name="Fitzgerald M."/>
            <person name="Haas B."/>
            <person name="Abouelleil A."/>
            <person name="Alvarado L."/>
            <person name="Arachchi H.M."/>
            <person name="Berlin A."/>
            <person name="Chapman S.B."/>
            <person name="Gearin G."/>
            <person name="Goldberg J."/>
            <person name="Griggs A."/>
            <person name="Gujja S."/>
            <person name="Hansen M."/>
            <person name="Heiman D."/>
            <person name="Howarth C."/>
            <person name="Larimer J."/>
            <person name="Lui A."/>
            <person name="MacDonald P.J.P."/>
            <person name="McCowen C."/>
            <person name="Montmayeur A."/>
            <person name="Murphy C."/>
            <person name="Neiman D."/>
            <person name="Pearson M."/>
            <person name="Priest M."/>
            <person name="Roberts A."/>
            <person name="Saif S."/>
            <person name="Shea T."/>
            <person name="Sisk P."/>
            <person name="Stolte C."/>
            <person name="Sykes S."/>
            <person name="Wortman J."/>
            <person name="Nusbaum C."/>
            <person name="Birren B."/>
        </authorList>
    </citation>
    <scope>NUCLEOTIDE SEQUENCE [LARGE SCALE GENOMIC DNA]</scope>
    <source>
        <strain evidence="2">INRA-310</strain>
    </source>
</reference>
<dbReference type="Proteomes" id="UP000018817">
    <property type="component" value="Unassembled WGS sequence"/>
</dbReference>
<proteinExistence type="predicted"/>
<accession>W2QDP3</accession>